<dbReference type="EMBL" id="MHWB01000002">
    <property type="protein sequence ID" value="OHB02709.1"/>
    <property type="molecule type" value="Genomic_DNA"/>
</dbReference>
<proteinExistence type="inferred from homology"/>
<dbReference type="AlphaFoldDB" id="A0A1G2TZY0"/>
<feature type="domain" description="Prokaryotic-type class I peptide chain release factors" evidence="5">
    <location>
        <begin position="203"/>
        <end position="219"/>
    </location>
</feature>
<dbReference type="GO" id="GO:0005737">
    <property type="term" value="C:cytoplasm"/>
    <property type="evidence" value="ECO:0007669"/>
    <property type="project" value="UniProtKB-ARBA"/>
</dbReference>
<dbReference type="STRING" id="1802758.A3A96_02570"/>
<comment type="caution">
    <text evidence="6">The sequence shown here is derived from an EMBL/GenBank/DDBJ whole genome shotgun (WGS) entry which is preliminary data.</text>
</comment>
<dbReference type="SUPFAM" id="SSF75620">
    <property type="entry name" value="Release factor"/>
    <property type="match status" value="1"/>
</dbReference>
<dbReference type="Pfam" id="PF03462">
    <property type="entry name" value="PCRF"/>
    <property type="match status" value="1"/>
</dbReference>
<evidence type="ECO:0000256" key="3">
    <source>
        <dbReference type="ARBA" id="ARBA00022481"/>
    </source>
</evidence>
<dbReference type="Pfam" id="PF00472">
    <property type="entry name" value="RF-1"/>
    <property type="match status" value="1"/>
</dbReference>
<comment type="function">
    <text evidence="1">Peptide chain release factor 1 directs the termination of translation in response to the peptide chain termination codons UAG and UAA.</text>
</comment>
<dbReference type="PROSITE" id="PS00745">
    <property type="entry name" value="RF_PROK_I"/>
    <property type="match status" value="1"/>
</dbReference>
<dbReference type="FunFam" id="3.30.160.20:FF:000004">
    <property type="entry name" value="Peptide chain release factor 1"/>
    <property type="match status" value="1"/>
</dbReference>
<protein>
    <recommendedName>
        <fullName evidence="5">Prokaryotic-type class I peptide chain release factors domain-containing protein</fullName>
    </recommendedName>
</protein>
<dbReference type="PANTHER" id="PTHR43804">
    <property type="entry name" value="LD18447P"/>
    <property type="match status" value="1"/>
</dbReference>
<dbReference type="InterPro" id="IPR045853">
    <property type="entry name" value="Pep_chain_release_fac_I_sf"/>
</dbReference>
<dbReference type="InterPro" id="IPR050057">
    <property type="entry name" value="Prokaryotic/Mito_RF"/>
</dbReference>
<evidence type="ECO:0000313" key="7">
    <source>
        <dbReference type="Proteomes" id="UP000177707"/>
    </source>
</evidence>
<name>A0A1G2TZY0_9BACT</name>
<accession>A0A1G2TZY0</accession>
<evidence type="ECO:0000256" key="2">
    <source>
        <dbReference type="ARBA" id="ARBA00010835"/>
    </source>
</evidence>
<evidence type="ECO:0000259" key="5">
    <source>
        <dbReference type="PROSITE" id="PS00745"/>
    </source>
</evidence>
<dbReference type="Gene3D" id="3.30.160.20">
    <property type="match status" value="1"/>
</dbReference>
<comment type="similarity">
    <text evidence="2">Belongs to the prokaryotic/mitochondrial release factor family.</text>
</comment>
<keyword evidence="3" id="KW-0488">Methylation</keyword>
<dbReference type="PANTHER" id="PTHR43804:SF7">
    <property type="entry name" value="LD18447P"/>
    <property type="match status" value="1"/>
</dbReference>
<evidence type="ECO:0000313" key="6">
    <source>
        <dbReference type="EMBL" id="OHB02709.1"/>
    </source>
</evidence>
<keyword evidence="4" id="KW-0648">Protein biosynthesis</keyword>
<evidence type="ECO:0000256" key="4">
    <source>
        <dbReference type="ARBA" id="ARBA00022917"/>
    </source>
</evidence>
<sequence length="320" mass="36321">MDISRYKQNPKTQYLAENLERLLKEEADVLVLVEEGLTSSADEMKELAEGDLKNIAAQKEILLGQMDKILEEEIRKEKEEEEFPNEIVLEVRAGVGGEEAALFAEELANMYRRYADSRGWSVSILDESESPLGGYKEASFEIRGTDVYKELRHETGIHRVQRVPKTEKMGRVHTSTASVAILPIRKKTKFEINPADLEVEFSRAGGKGGQNVNKVETAVRLTHKPTGLVVRSTAERSQNANKENALMILSAKLEEKQREEEDSKYAADRKDQVGVVDRSEKIRTYNILQDRVTDHRLNKNWHGIENIMKGQISGIIDAWK</sequence>
<organism evidence="6 7">
    <name type="scientific">Candidatus Zambryskibacteria bacterium RIFCSPLOWO2_01_FULL_39_39</name>
    <dbReference type="NCBI Taxonomy" id="1802758"/>
    <lineage>
        <taxon>Bacteria</taxon>
        <taxon>Candidatus Zambryskiibacteriota</taxon>
    </lineage>
</organism>
<dbReference type="InterPro" id="IPR005139">
    <property type="entry name" value="PCRF"/>
</dbReference>
<dbReference type="SMART" id="SM00937">
    <property type="entry name" value="PCRF"/>
    <property type="match status" value="1"/>
</dbReference>
<reference evidence="6 7" key="1">
    <citation type="journal article" date="2016" name="Nat. Commun.">
        <title>Thousands of microbial genomes shed light on interconnected biogeochemical processes in an aquifer system.</title>
        <authorList>
            <person name="Anantharaman K."/>
            <person name="Brown C.T."/>
            <person name="Hug L.A."/>
            <person name="Sharon I."/>
            <person name="Castelle C.J."/>
            <person name="Probst A.J."/>
            <person name="Thomas B.C."/>
            <person name="Singh A."/>
            <person name="Wilkins M.J."/>
            <person name="Karaoz U."/>
            <person name="Brodie E.L."/>
            <person name="Williams K.H."/>
            <person name="Hubbard S.S."/>
            <person name="Banfield J.F."/>
        </authorList>
    </citation>
    <scope>NUCLEOTIDE SEQUENCE [LARGE SCALE GENOMIC DNA]</scope>
</reference>
<dbReference type="GO" id="GO:0003747">
    <property type="term" value="F:translation release factor activity"/>
    <property type="evidence" value="ECO:0007669"/>
    <property type="project" value="InterPro"/>
</dbReference>
<dbReference type="Proteomes" id="UP000177707">
    <property type="component" value="Unassembled WGS sequence"/>
</dbReference>
<gene>
    <name evidence="6" type="ORF">A3A96_02570</name>
</gene>
<dbReference type="InterPro" id="IPR000352">
    <property type="entry name" value="Pep_chain_release_fac_I"/>
</dbReference>
<dbReference type="FunFam" id="3.30.70.1660:FF:000002">
    <property type="entry name" value="Peptide chain release factor 1"/>
    <property type="match status" value="1"/>
</dbReference>
<dbReference type="Gene3D" id="3.30.70.1660">
    <property type="match status" value="2"/>
</dbReference>
<evidence type="ECO:0000256" key="1">
    <source>
        <dbReference type="ARBA" id="ARBA00002986"/>
    </source>
</evidence>